<name>A0A2B4RYS6_STYPI</name>
<proteinExistence type="predicted"/>
<evidence type="ECO:0000313" key="2">
    <source>
        <dbReference type="Proteomes" id="UP000225706"/>
    </source>
</evidence>
<gene>
    <name evidence="1" type="ORF">AWC38_SpisGene13539</name>
</gene>
<keyword evidence="2" id="KW-1185">Reference proteome</keyword>
<dbReference type="AlphaFoldDB" id="A0A2B4RYS6"/>
<organism evidence="1 2">
    <name type="scientific">Stylophora pistillata</name>
    <name type="common">Smooth cauliflower coral</name>
    <dbReference type="NCBI Taxonomy" id="50429"/>
    <lineage>
        <taxon>Eukaryota</taxon>
        <taxon>Metazoa</taxon>
        <taxon>Cnidaria</taxon>
        <taxon>Anthozoa</taxon>
        <taxon>Hexacorallia</taxon>
        <taxon>Scleractinia</taxon>
        <taxon>Astrocoeniina</taxon>
        <taxon>Pocilloporidae</taxon>
        <taxon>Stylophora</taxon>
    </lineage>
</organism>
<protein>
    <submittedName>
        <fullName evidence="1">Uncharacterized protein</fullName>
    </submittedName>
</protein>
<evidence type="ECO:0000313" key="1">
    <source>
        <dbReference type="EMBL" id="PFX21959.1"/>
    </source>
</evidence>
<accession>A0A2B4RYS6</accession>
<dbReference type="Proteomes" id="UP000225706">
    <property type="component" value="Unassembled WGS sequence"/>
</dbReference>
<dbReference type="EMBL" id="LSMT01000257">
    <property type="protein sequence ID" value="PFX21959.1"/>
    <property type="molecule type" value="Genomic_DNA"/>
</dbReference>
<comment type="caution">
    <text evidence="1">The sequence shown here is derived from an EMBL/GenBank/DDBJ whole genome shotgun (WGS) entry which is preliminary data.</text>
</comment>
<sequence length="207" mass="23416">MDSLLKFVRGIHSRGPCASGNVKLIERSIERFGISSSLFAKCHECGMEEFMATGEHDGDQETPRTIQGLFAWLHTMPMNLSILLSGKCPKHKWHGSKRIGMVANAAALHFSCGATKKHNVMREAGLVVGHHTNRASERRDSGRVKQAVARVQEKHKKYRLARKQAKAKEEELRVRREGMSYKAGSFNDIATLRERQKIKRNKKRQLG</sequence>
<dbReference type="OrthoDB" id="5986605at2759"/>
<reference evidence="2" key="1">
    <citation type="journal article" date="2017" name="bioRxiv">
        <title>Comparative analysis of the genomes of Stylophora pistillata and Acropora digitifera provides evidence for extensive differences between species of corals.</title>
        <authorList>
            <person name="Voolstra C.R."/>
            <person name="Li Y."/>
            <person name="Liew Y.J."/>
            <person name="Baumgarten S."/>
            <person name="Zoccola D."/>
            <person name="Flot J.-F."/>
            <person name="Tambutte S."/>
            <person name="Allemand D."/>
            <person name="Aranda M."/>
        </authorList>
    </citation>
    <scope>NUCLEOTIDE SEQUENCE [LARGE SCALE GENOMIC DNA]</scope>
</reference>